<gene>
    <name evidence="3" type="ORF">AADEFJLK_00736</name>
    <name evidence="2" type="ORF">CEK71_14170</name>
</gene>
<accession>A0A1Z4C0Q5</accession>
<dbReference type="RefSeq" id="WP_088619996.1">
    <property type="nucleotide sequence ID" value="NZ_CP022129.1"/>
</dbReference>
<organism evidence="2 4">
    <name type="scientific">Methylovulum psychrotolerans</name>
    <dbReference type="NCBI Taxonomy" id="1704499"/>
    <lineage>
        <taxon>Bacteria</taxon>
        <taxon>Pseudomonadati</taxon>
        <taxon>Pseudomonadota</taxon>
        <taxon>Gammaproteobacteria</taxon>
        <taxon>Methylococcales</taxon>
        <taxon>Methylococcaceae</taxon>
        <taxon>Methylovulum</taxon>
    </lineage>
</organism>
<evidence type="ECO:0000256" key="1">
    <source>
        <dbReference type="SAM" id="SignalP"/>
    </source>
</evidence>
<evidence type="ECO:0000313" key="3">
    <source>
        <dbReference type="EMBL" id="POZ53698.1"/>
    </source>
</evidence>
<dbReference type="Proteomes" id="UP000237423">
    <property type="component" value="Unassembled WGS sequence"/>
</dbReference>
<evidence type="ECO:0000313" key="5">
    <source>
        <dbReference type="Proteomes" id="UP000237423"/>
    </source>
</evidence>
<reference evidence="3 5" key="2">
    <citation type="submission" date="2017-11" db="EMBL/GenBank/DDBJ databases">
        <title>Draft Genome Sequence of Methylobacter psychrotolerans Sph1T, an Obligate Methanotroph from Low-Temperature Environments.</title>
        <authorList>
            <person name="Oshkin I.Y."/>
            <person name="Miroshnikov K."/>
            <person name="Belova S.E."/>
            <person name="Korzhenkov A."/>
            <person name="Toshchakov S.V."/>
            <person name="Dedysh S.N."/>
        </authorList>
    </citation>
    <scope>NUCLEOTIDE SEQUENCE [LARGE SCALE GENOMIC DNA]</scope>
    <source>
        <strain evidence="3 5">Sph1</strain>
    </source>
</reference>
<reference evidence="2 4" key="1">
    <citation type="submission" date="2017-06" db="EMBL/GenBank/DDBJ databases">
        <title>Genome Sequencing of the methanotroph Methylovulum psychrotolerants str. HV10-M2 isolated from a high-altitude environment.</title>
        <authorList>
            <person name="Mateos-Rivera A."/>
        </authorList>
    </citation>
    <scope>NUCLEOTIDE SEQUENCE [LARGE SCALE GENOMIC DNA]</scope>
    <source>
        <strain evidence="2 4">HV10_M2</strain>
    </source>
</reference>
<sequence>MKQLKKTVLSMAMAATMVLASSPIFAEATGEASVKAAAEGTIAKIEEAVGLAEKGADKKDIVKAINDARQLQKEFRYELTERQRQKSNDKLRIARDTFEEGDKTAAEAKLREALTGYKEMKETYDANHK</sequence>
<proteinExistence type="predicted"/>
<name>A0A1Z4C0Q5_9GAMM</name>
<dbReference type="EMBL" id="CP022129">
    <property type="protein sequence ID" value="ASF47124.1"/>
    <property type="molecule type" value="Genomic_DNA"/>
</dbReference>
<dbReference type="KEGG" id="mpsy:CEK71_14170"/>
<evidence type="ECO:0000313" key="2">
    <source>
        <dbReference type="EMBL" id="ASF47124.1"/>
    </source>
</evidence>
<keyword evidence="1" id="KW-0732">Signal</keyword>
<dbReference type="AlphaFoldDB" id="A0A1Z4C0Q5"/>
<dbReference type="EMBL" id="PGFZ01000001">
    <property type="protein sequence ID" value="POZ53698.1"/>
    <property type="molecule type" value="Genomic_DNA"/>
</dbReference>
<protein>
    <recommendedName>
        <fullName evidence="6">DUF4398 domain-containing protein</fullName>
    </recommendedName>
</protein>
<dbReference type="Proteomes" id="UP000197019">
    <property type="component" value="Chromosome"/>
</dbReference>
<evidence type="ECO:0008006" key="6">
    <source>
        <dbReference type="Google" id="ProtNLM"/>
    </source>
</evidence>
<feature type="chain" id="PRO_5036031007" description="DUF4398 domain-containing protein" evidence="1">
    <location>
        <begin position="27"/>
        <end position="129"/>
    </location>
</feature>
<feature type="signal peptide" evidence="1">
    <location>
        <begin position="1"/>
        <end position="26"/>
    </location>
</feature>
<keyword evidence="4" id="KW-1185">Reference proteome</keyword>
<dbReference type="OrthoDB" id="5572825at2"/>
<evidence type="ECO:0000313" key="4">
    <source>
        <dbReference type="Proteomes" id="UP000197019"/>
    </source>
</evidence>